<evidence type="ECO:0000256" key="1">
    <source>
        <dbReference type="ARBA" id="ARBA00008276"/>
    </source>
</evidence>
<dbReference type="InterPro" id="IPR001645">
    <property type="entry name" value="Folylpolyglutamate_synth"/>
</dbReference>
<dbReference type="SUPFAM" id="SSF53623">
    <property type="entry name" value="MurD-like peptide ligases, catalytic domain"/>
    <property type="match status" value="1"/>
</dbReference>
<evidence type="ECO:0000313" key="8">
    <source>
        <dbReference type="EMBL" id="GLQ04966.1"/>
    </source>
</evidence>
<accession>A0ABQ5TZV7</accession>
<sequence>MRPLPSDAILQRLMALHPKVIDLSLDRMMDILDKLGNPHLSVPPVIHVAGTNGKGSLLAYLRAILEAAGYSVHVYTSPHLVRFNERIVLNGEVISDPELIDLFAFCEERNGGTPITYFEITTAAAFKAFADNPADVLLLETGLGGRLDATNVIPKPALTAITPVSKDHEQFLGSDVTGIALEKAGIMKPGVPVVLGPQQDAVMKTLIERAGVVGAPVHAHERDWDFTPGTGASDEWAYSGLKALEGLPPPSLFGTHQFANAATAIACAEKLDGFTLSRKAIEAGIQSTVWPARMQRLTKGPLIRQLPPEVEVWLDGGHNEAAGRQIAESFRALNKDDDKPTYLVCGMMNTKDQISFLRHLQPLVSRAFAMSIPGEEATTTAEELAQIGRNAGLDIGEAASLPEAVDSLFPFMARQPCRLLIAGSLYLAGTILRENG</sequence>
<evidence type="ECO:0000256" key="7">
    <source>
        <dbReference type="PIRNR" id="PIRNR001563"/>
    </source>
</evidence>
<keyword evidence="6" id="KW-0460">Magnesium</keyword>
<dbReference type="NCBIfam" id="TIGR01499">
    <property type="entry name" value="folC"/>
    <property type="match status" value="1"/>
</dbReference>
<evidence type="ECO:0000256" key="6">
    <source>
        <dbReference type="ARBA" id="ARBA00022842"/>
    </source>
</evidence>
<dbReference type="PANTHER" id="PTHR11136">
    <property type="entry name" value="FOLYLPOLYGLUTAMATE SYNTHASE-RELATED"/>
    <property type="match status" value="1"/>
</dbReference>
<dbReference type="EMBL" id="BSNF01000001">
    <property type="protein sequence ID" value="GLQ04966.1"/>
    <property type="molecule type" value="Genomic_DNA"/>
</dbReference>
<dbReference type="Proteomes" id="UP001161409">
    <property type="component" value="Unassembled WGS sequence"/>
</dbReference>
<comment type="similarity">
    <text evidence="1 7">Belongs to the folylpolyglutamate synthase family.</text>
</comment>
<proteinExistence type="inferred from homology"/>
<dbReference type="SUPFAM" id="SSF53244">
    <property type="entry name" value="MurD-like peptide ligases, peptide-binding domain"/>
    <property type="match status" value="1"/>
</dbReference>
<keyword evidence="9" id="KW-1185">Reference proteome</keyword>
<dbReference type="PANTHER" id="PTHR11136:SF0">
    <property type="entry name" value="DIHYDROFOLATE SYNTHETASE-RELATED"/>
    <property type="match status" value="1"/>
</dbReference>
<dbReference type="RefSeq" id="WP_206374152.1">
    <property type="nucleotide sequence ID" value="NZ_BSNF01000001.1"/>
</dbReference>
<keyword evidence="5 7" id="KW-0067">ATP-binding</keyword>
<gene>
    <name evidence="8" type="primary">folC</name>
    <name evidence="8" type="ORF">GCM10007924_01870</name>
</gene>
<dbReference type="Gene3D" id="3.40.1190.10">
    <property type="entry name" value="Mur-like, catalytic domain"/>
    <property type="match status" value="1"/>
</dbReference>
<dbReference type="Gene3D" id="3.90.190.20">
    <property type="entry name" value="Mur ligase, C-terminal domain"/>
    <property type="match status" value="1"/>
</dbReference>
<dbReference type="PIRSF" id="PIRSF001563">
    <property type="entry name" value="Folylpolyglu_synth"/>
    <property type="match status" value="1"/>
</dbReference>
<evidence type="ECO:0000256" key="3">
    <source>
        <dbReference type="ARBA" id="ARBA00022723"/>
    </source>
</evidence>
<keyword evidence="4 7" id="KW-0547">Nucleotide-binding</keyword>
<evidence type="ECO:0000256" key="4">
    <source>
        <dbReference type="ARBA" id="ARBA00022741"/>
    </source>
</evidence>
<evidence type="ECO:0000313" key="9">
    <source>
        <dbReference type="Proteomes" id="UP001161409"/>
    </source>
</evidence>
<dbReference type="InterPro" id="IPR036615">
    <property type="entry name" value="Mur_ligase_C_dom_sf"/>
</dbReference>
<protein>
    <submittedName>
        <fullName evidence="8">Bifunctional folylpolyglutamate synthase/dihydrofolate synthase</fullName>
    </submittedName>
</protein>
<reference evidence="8" key="2">
    <citation type="submission" date="2023-01" db="EMBL/GenBank/DDBJ databases">
        <title>Draft genome sequence of Sneathiella chinensis strain NBRC 103408.</title>
        <authorList>
            <person name="Sun Q."/>
            <person name="Mori K."/>
        </authorList>
    </citation>
    <scope>NUCLEOTIDE SEQUENCE</scope>
    <source>
        <strain evidence="8">NBRC 103408</strain>
    </source>
</reference>
<organism evidence="8 9">
    <name type="scientific">Sneathiella chinensis</name>
    <dbReference type="NCBI Taxonomy" id="349750"/>
    <lineage>
        <taxon>Bacteria</taxon>
        <taxon>Pseudomonadati</taxon>
        <taxon>Pseudomonadota</taxon>
        <taxon>Alphaproteobacteria</taxon>
        <taxon>Sneathiellales</taxon>
        <taxon>Sneathiellaceae</taxon>
        <taxon>Sneathiella</taxon>
    </lineage>
</organism>
<dbReference type="PROSITE" id="PS01012">
    <property type="entry name" value="FOLYLPOLYGLU_SYNT_2"/>
    <property type="match status" value="1"/>
</dbReference>
<evidence type="ECO:0000256" key="2">
    <source>
        <dbReference type="ARBA" id="ARBA00022598"/>
    </source>
</evidence>
<keyword evidence="2 7" id="KW-0436">Ligase</keyword>
<comment type="caution">
    <text evidence="8">The sequence shown here is derived from an EMBL/GenBank/DDBJ whole genome shotgun (WGS) entry which is preliminary data.</text>
</comment>
<name>A0ABQ5TZV7_9PROT</name>
<reference evidence="8" key="1">
    <citation type="journal article" date="2014" name="Int. J. Syst. Evol. Microbiol.">
        <title>Complete genome of a new Firmicutes species belonging to the dominant human colonic microbiota ('Ruminococcus bicirculans') reveals two chromosomes and a selective capacity to utilize plant glucans.</title>
        <authorList>
            <consortium name="NISC Comparative Sequencing Program"/>
            <person name="Wegmann U."/>
            <person name="Louis P."/>
            <person name="Goesmann A."/>
            <person name="Henrissat B."/>
            <person name="Duncan S.H."/>
            <person name="Flint H.J."/>
        </authorList>
    </citation>
    <scope>NUCLEOTIDE SEQUENCE</scope>
    <source>
        <strain evidence="8">NBRC 103408</strain>
    </source>
</reference>
<evidence type="ECO:0000256" key="5">
    <source>
        <dbReference type="ARBA" id="ARBA00022840"/>
    </source>
</evidence>
<keyword evidence="3" id="KW-0479">Metal-binding</keyword>
<dbReference type="InterPro" id="IPR018109">
    <property type="entry name" value="Folylpolyglutamate_synth_CS"/>
</dbReference>
<dbReference type="InterPro" id="IPR036565">
    <property type="entry name" value="Mur-like_cat_sf"/>
</dbReference>